<dbReference type="GO" id="GO:0016887">
    <property type="term" value="F:ATP hydrolysis activity"/>
    <property type="evidence" value="ECO:0007669"/>
    <property type="project" value="InterPro"/>
</dbReference>
<keyword evidence="2" id="KW-0547">Nucleotide-binding</keyword>
<proteinExistence type="predicted"/>
<dbReference type="InterPro" id="IPR003593">
    <property type="entry name" value="AAA+_ATPase"/>
</dbReference>
<dbReference type="InterPro" id="IPR050166">
    <property type="entry name" value="ABC_transporter_ATP-bind"/>
</dbReference>
<name>A0A5M3X6L0_9ACTN</name>
<dbReference type="CDD" id="cd03293">
    <property type="entry name" value="ABC_NrtD_SsuB_transporters"/>
    <property type="match status" value="1"/>
</dbReference>
<dbReference type="EMBL" id="BLAF01000004">
    <property type="protein sequence ID" value="GES17325.1"/>
    <property type="molecule type" value="Genomic_DNA"/>
</dbReference>
<dbReference type="Gene3D" id="3.40.50.300">
    <property type="entry name" value="P-loop containing nucleotide triphosphate hydrolases"/>
    <property type="match status" value="1"/>
</dbReference>
<dbReference type="PROSITE" id="PS50893">
    <property type="entry name" value="ABC_TRANSPORTER_2"/>
    <property type="match status" value="1"/>
</dbReference>
<gene>
    <name evidence="5" type="ORF">Aple_002200</name>
</gene>
<protein>
    <submittedName>
        <fullName evidence="5">Nitrate ABC transporter ATP-binding protein</fullName>
    </submittedName>
</protein>
<evidence type="ECO:0000256" key="1">
    <source>
        <dbReference type="ARBA" id="ARBA00022448"/>
    </source>
</evidence>
<dbReference type="PROSITE" id="PS00211">
    <property type="entry name" value="ABC_TRANSPORTER_1"/>
    <property type="match status" value="1"/>
</dbReference>
<sequence length="274" mass="30282">MRVTAPPEAGAKVRVEGVSKVFPHKAAPVQALDAVDLTIGEGEFVCMVGPSGCGKSTLLRIVADLMKPSTGRVEVSHVDPARPWRSVVFQDYGIFPWKTVAQNVRLGLRLNGVPKKKSAELAATWLDRVGLTDFADVLPDTLSGGMRQRVSVARAFALEPELLLMDEPFAALDIQLRTIMQDELVALWQTRRRSVLFITHNLDEAIYLGDRVVLMSSRPGRVVADFQVPFERPRDPRIRGSAEFAELEQRIWDLLRVEVEKALPGTMKTGAGDS</sequence>
<dbReference type="GO" id="GO:0005524">
    <property type="term" value="F:ATP binding"/>
    <property type="evidence" value="ECO:0007669"/>
    <property type="project" value="UniProtKB-KW"/>
</dbReference>
<feature type="domain" description="ABC transporter" evidence="4">
    <location>
        <begin position="13"/>
        <end position="242"/>
    </location>
</feature>
<dbReference type="PANTHER" id="PTHR42788:SF13">
    <property type="entry name" value="ALIPHATIC SULFONATES IMPORT ATP-BINDING PROTEIN SSUB"/>
    <property type="match status" value="1"/>
</dbReference>
<accession>A0A5M3X6L0</accession>
<dbReference type="RefSeq" id="WP_155342512.1">
    <property type="nucleotide sequence ID" value="NZ_BAAAHM010000001.1"/>
</dbReference>
<dbReference type="OrthoDB" id="3514167at2"/>
<evidence type="ECO:0000313" key="5">
    <source>
        <dbReference type="EMBL" id="GES17325.1"/>
    </source>
</evidence>
<evidence type="ECO:0000313" key="6">
    <source>
        <dbReference type="Proteomes" id="UP000377595"/>
    </source>
</evidence>
<reference evidence="5 6" key="1">
    <citation type="submission" date="2019-10" db="EMBL/GenBank/DDBJ databases">
        <title>Whole genome shotgun sequence of Acrocarpospora pleiomorpha NBRC 16267.</title>
        <authorList>
            <person name="Ichikawa N."/>
            <person name="Kimura A."/>
            <person name="Kitahashi Y."/>
            <person name="Komaki H."/>
            <person name="Oguchi A."/>
        </authorList>
    </citation>
    <scope>NUCLEOTIDE SEQUENCE [LARGE SCALE GENOMIC DNA]</scope>
    <source>
        <strain evidence="5 6">NBRC 16267</strain>
    </source>
</reference>
<keyword evidence="6" id="KW-1185">Reference proteome</keyword>
<evidence type="ECO:0000259" key="4">
    <source>
        <dbReference type="PROSITE" id="PS50893"/>
    </source>
</evidence>
<evidence type="ECO:0000256" key="3">
    <source>
        <dbReference type="ARBA" id="ARBA00022840"/>
    </source>
</evidence>
<dbReference type="Proteomes" id="UP000377595">
    <property type="component" value="Unassembled WGS sequence"/>
</dbReference>
<organism evidence="5 6">
    <name type="scientific">Acrocarpospora pleiomorpha</name>
    <dbReference type="NCBI Taxonomy" id="90975"/>
    <lineage>
        <taxon>Bacteria</taxon>
        <taxon>Bacillati</taxon>
        <taxon>Actinomycetota</taxon>
        <taxon>Actinomycetes</taxon>
        <taxon>Streptosporangiales</taxon>
        <taxon>Streptosporangiaceae</taxon>
        <taxon>Acrocarpospora</taxon>
    </lineage>
</organism>
<dbReference type="SUPFAM" id="SSF52540">
    <property type="entry name" value="P-loop containing nucleoside triphosphate hydrolases"/>
    <property type="match status" value="1"/>
</dbReference>
<evidence type="ECO:0000256" key="2">
    <source>
        <dbReference type="ARBA" id="ARBA00022741"/>
    </source>
</evidence>
<dbReference type="InterPro" id="IPR027417">
    <property type="entry name" value="P-loop_NTPase"/>
</dbReference>
<dbReference type="Pfam" id="PF00005">
    <property type="entry name" value="ABC_tran"/>
    <property type="match status" value="1"/>
</dbReference>
<keyword evidence="3 5" id="KW-0067">ATP-binding</keyword>
<dbReference type="InterPro" id="IPR017871">
    <property type="entry name" value="ABC_transporter-like_CS"/>
</dbReference>
<dbReference type="AlphaFoldDB" id="A0A5M3X6L0"/>
<dbReference type="InterPro" id="IPR003439">
    <property type="entry name" value="ABC_transporter-like_ATP-bd"/>
</dbReference>
<keyword evidence="1" id="KW-0813">Transport</keyword>
<dbReference type="PANTHER" id="PTHR42788">
    <property type="entry name" value="TAURINE IMPORT ATP-BINDING PROTEIN-RELATED"/>
    <property type="match status" value="1"/>
</dbReference>
<comment type="caution">
    <text evidence="5">The sequence shown here is derived from an EMBL/GenBank/DDBJ whole genome shotgun (WGS) entry which is preliminary data.</text>
</comment>
<dbReference type="SMART" id="SM00382">
    <property type="entry name" value="AAA"/>
    <property type="match status" value="1"/>
</dbReference>